<evidence type="ECO:0000313" key="1">
    <source>
        <dbReference type="EMBL" id="KAJ2930344.1"/>
    </source>
</evidence>
<reference evidence="1" key="1">
    <citation type="submission" date="2022-06" db="EMBL/GenBank/DDBJ databases">
        <title>Genome Sequence of Candolleomyces eurysporus.</title>
        <authorList>
            <person name="Buettner E."/>
        </authorList>
    </citation>
    <scope>NUCLEOTIDE SEQUENCE</scope>
    <source>
        <strain evidence="1">VTCC 930004</strain>
    </source>
</reference>
<evidence type="ECO:0000313" key="2">
    <source>
        <dbReference type="Proteomes" id="UP001140091"/>
    </source>
</evidence>
<dbReference type="Proteomes" id="UP001140091">
    <property type="component" value="Unassembled WGS sequence"/>
</dbReference>
<dbReference type="EMBL" id="JANBPK010000845">
    <property type="protein sequence ID" value="KAJ2930344.1"/>
    <property type="molecule type" value="Genomic_DNA"/>
</dbReference>
<protein>
    <submittedName>
        <fullName evidence="1">Uncharacterized protein</fullName>
    </submittedName>
</protein>
<sequence>MPLTPQPRYSMRNRLTEAASALFKLELVPYESKLQVIKDMAFEWINRSAHCPLDIAFVWGDSNFGLYGFDNYGDDDIFEEPIATNLPQPSSITPFLVDLLLSVASRWKRVSFDLNISSSNSSLLRLLETSTADVSQLENLQIVLNLPESFVEENRLLRVGLTTRMSLLKAPHLRSLALGRLWAPSHTLPVNWATLAELSLGSFLYGPGMDSGALGASHALTVLKACPNLVRCMITMGSESPINIHIPGPGGIFSNAASSPPLPLDEKITLRHLTSMSIRGTSLPRGFASSFNLPSLSILSIMCQSATPQNEEQSGFVDWVRTFGDTLTEVTFEHSALTSSALLYCLERLPRVVTLRILDTGMVGHGNWAAGAESSRAALLTDSLLERLTPQSDSSDDVSGDSDQCLCPHLQNLSCRMTEIEFTEKGLLDFIIGRRRRNITSPVKRVVVKFNMAQKMNIRKELENSGVDLEGFSSVIKYNEAPPALFLPSDEDLDQLLPEDRMVASRFWMQPHGTDWWL</sequence>
<keyword evidence="2" id="KW-1185">Reference proteome</keyword>
<organism evidence="1 2">
    <name type="scientific">Candolleomyces eurysporus</name>
    <dbReference type="NCBI Taxonomy" id="2828524"/>
    <lineage>
        <taxon>Eukaryota</taxon>
        <taxon>Fungi</taxon>
        <taxon>Dikarya</taxon>
        <taxon>Basidiomycota</taxon>
        <taxon>Agaricomycotina</taxon>
        <taxon>Agaricomycetes</taxon>
        <taxon>Agaricomycetidae</taxon>
        <taxon>Agaricales</taxon>
        <taxon>Agaricineae</taxon>
        <taxon>Psathyrellaceae</taxon>
        <taxon>Candolleomyces</taxon>
    </lineage>
</organism>
<feature type="non-terminal residue" evidence="1">
    <location>
        <position position="518"/>
    </location>
</feature>
<gene>
    <name evidence="1" type="ORF">H1R20_g6765</name>
</gene>
<comment type="caution">
    <text evidence="1">The sequence shown here is derived from an EMBL/GenBank/DDBJ whole genome shotgun (WGS) entry which is preliminary data.</text>
</comment>
<proteinExistence type="predicted"/>
<accession>A0A9W8JCJ8</accession>
<name>A0A9W8JCJ8_9AGAR</name>
<dbReference type="AlphaFoldDB" id="A0A9W8JCJ8"/>
<dbReference type="OrthoDB" id="3053562at2759"/>